<evidence type="ECO:0000259" key="2">
    <source>
        <dbReference type="Pfam" id="PF01569"/>
    </source>
</evidence>
<feature type="domain" description="Phosphatidic acid phosphatase type 2/haloperoxidase" evidence="2">
    <location>
        <begin position="123"/>
        <end position="251"/>
    </location>
</feature>
<dbReference type="SUPFAM" id="SSF48317">
    <property type="entry name" value="Acid phosphatase/Vanadium-dependent haloperoxidase"/>
    <property type="match status" value="1"/>
</dbReference>
<accession>A0A423HR80</accession>
<feature type="transmembrane region" description="Helical" evidence="1">
    <location>
        <begin position="120"/>
        <end position="137"/>
    </location>
</feature>
<name>A0A423HR80_9PSED</name>
<feature type="transmembrane region" description="Helical" evidence="1">
    <location>
        <begin position="177"/>
        <end position="194"/>
    </location>
</feature>
<evidence type="ECO:0000256" key="1">
    <source>
        <dbReference type="SAM" id="Phobius"/>
    </source>
</evidence>
<protein>
    <submittedName>
        <fullName evidence="3">Phosphatidic acid phosphatase</fullName>
    </submittedName>
</protein>
<feature type="transmembrane region" description="Helical" evidence="1">
    <location>
        <begin position="232"/>
        <end position="251"/>
    </location>
</feature>
<dbReference type="CDD" id="cd03396">
    <property type="entry name" value="PAP2_like_6"/>
    <property type="match status" value="1"/>
</dbReference>
<dbReference type="InterPro" id="IPR000326">
    <property type="entry name" value="PAP2/HPO"/>
</dbReference>
<sequence>MLNFSRHRFYWVNFGIALACAAVVFLMFDMTKIDIWFSNLLFDPVTQTFPLDKVHFFEKLTHKWARIIPNWTAEIALIGMFLSFAWPLVNPQKRPRIGQFLERIKAAPVLRFTYDHRRDFIFVVVAFSVCTGVIHFLKAHTSVYCPIETTLYGGKIAHMEWYNNFQLFREAGDGRCWPGGHASGGFTMLALYFVARRYQWRFSKAVLWFSLVLGFVYGTTRVLQGWHYMSHTFWAGIFVWLACLLTALAFYGRARLDVPVLQKAERSRVDVATGSQSSKPVAPPSLS</sequence>
<feature type="transmembrane region" description="Helical" evidence="1">
    <location>
        <begin position="71"/>
        <end position="89"/>
    </location>
</feature>
<evidence type="ECO:0000313" key="4">
    <source>
        <dbReference type="Proteomes" id="UP000285636"/>
    </source>
</evidence>
<evidence type="ECO:0000313" key="3">
    <source>
        <dbReference type="EMBL" id="RON15686.1"/>
    </source>
</evidence>
<dbReference type="Proteomes" id="UP000285636">
    <property type="component" value="Unassembled WGS sequence"/>
</dbReference>
<organism evidence="3 4">
    <name type="scientific">Pseudomonas brassicacearum</name>
    <dbReference type="NCBI Taxonomy" id="930166"/>
    <lineage>
        <taxon>Bacteria</taxon>
        <taxon>Pseudomonadati</taxon>
        <taxon>Pseudomonadota</taxon>
        <taxon>Gammaproteobacteria</taxon>
        <taxon>Pseudomonadales</taxon>
        <taxon>Pseudomonadaceae</taxon>
        <taxon>Pseudomonas</taxon>
    </lineage>
</organism>
<dbReference type="InterPro" id="IPR036938">
    <property type="entry name" value="PAP2/HPO_sf"/>
</dbReference>
<keyword evidence="1" id="KW-0812">Transmembrane</keyword>
<dbReference type="Gene3D" id="1.20.144.10">
    <property type="entry name" value="Phosphatidic acid phosphatase type 2/haloperoxidase"/>
    <property type="match status" value="1"/>
</dbReference>
<proteinExistence type="predicted"/>
<reference evidence="3 4" key="1">
    <citation type="submission" date="2016-10" db="EMBL/GenBank/DDBJ databases">
        <title>Comparative genome analysis of multiple Pseudomonas spp. focuses on biocontrol and plant growth promoting traits.</title>
        <authorList>
            <person name="Tao X.-Y."/>
            <person name="Taylor C.G."/>
        </authorList>
    </citation>
    <scope>NUCLEOTIDE SEQUENCE [LARGE SCALE GENOMIC DNA]</scope>
    <source>
        <strain evidence="3 4">38D7</strain>
    </source>
</reference>
<feature type="transmembrane region" description="Helical" evidence="1">
    <location>
        <begin position="9"/>
        <end position="28"/>
    </location>
</feature>
<dbReference type="PROSITE" id="PS51257">
    <property type="entry name" value="PROKAR_LIPOPROTEIN"/>
    <property type="match status" value="1"/>
</dbReference>
<keyword evidence="1" id="KW-1133">Transmembrane helix</keyword>
<dbReference type="RefSeq" id="WP_123436158.1">
    <property type="nucleotide sequence ID" value="NZ_MOBK01000015.1"/>
</dbReference>
<dbReference type="AlphaFoldDB" id="A0A423HR80"/>
<gene>
    <name evidence="3" type="ORF">BK660_27160</name>
</gene>
<dbReference type="EMBL" id="MOBK01000015">
    <property type="protein sequence ID" value="RON15686.1"/>
    <property type="molecule type" value="Genomic_DNA"/>
</dbReference>
<feature type="transmembrane region" description="Helical" evidence="1">
    <location>
        <begin position="206"/>
        <end position="226"/>
    </location>
</feature>
<comment type="caution">
    <text evidence="3">The sequence shown here is derived from an EMBL/GenBank/DDBJ whole genome shotgun (WGS) entry which is preliminary data.</text>
</comment>
<keyword evidence="1" id="KW-0472">Membrane</keyword>
<dbReference type="Pfam" id="PF01569">
    <property type="entry name" value="PAP2"/>
    <property type="match status" value="1"/>
</dbReference>